<evidence type="ECO:0000256" key="2">
    <source>
        <dbReference type="ARBA" id="ARBA00022676"/>
    </source>
</evidence>
<keyword evidence="7" id="KW-1185">Reference proteome</keyword>
<dbReference type="CDD" id="cd03784">
    <property type="entry name" value="GT1_Gtf-like"/>
    <property type="match status" value="1"/>
</dbReference>
<dbReference type="Gene3D" id="3.40.50.2000">
    <property type="entry name" value="Glycogen Phosphorylase B"/>
    <property type="match status" value="1"/>
</dbReference>
<dbReference type="PANTHER" id="PTHR48043">
    <property type="entry name" value="EG:EG0003.4 PROTEIN-RELATED"/>
    <property type="match status" value="1"/>
</dbReference>
<dbReference type="InterPro" id="IPR002213">
    <property type="entry name" value="UDP_glucos_trans"/>
</dbReference>
<evidence type="ECO:0000313" key="6">
    <source>
        <dbReference type="EMBL" id="CAL8125213.1"/>
    </source>
</evidence>
<comment type="similarity">
    <text evidence="1 4">Belongs to the UDP-glycosyltransferase family.</text>
</comment>
<accession>A0ABP1RB67</accession>
<name>A0ABP1RB67_9HEXA</name>
<dbReference type="SUPFAM" id="SSF53756">
    <property type="entry name" value="UDP-Glycosyltransferase/glycogen phosphorylase"/>
    <property type="match status" value="1"/>
</dbReference>
<evidence type="ECO:0000313" key="7">
    <source>
        <dbReference type="Proteomes" id="UP001642540"/>
    </source>
</evidence>
<keyword evidence="3 4" id="KW-0808">Transferase</keyword>
<dbReference type="PROSITE" id="PS00375">
    <property type="entry name" value="UDPGT"/>
    <property type="match status" value="1"/>
</dbReference>
<keyword evidence="2 4" id="KW-0328">Glycosyltransferase</keyword>
<evidence type="ECO:0000256" key="5">
    <source>
        <dbReference type="RuleBase" id="RU362059"/>
    </source>
</evidence>
<keyword evidence="5" id="KW-0812">Transmembrane</keyword>
<evidence type="ECO:0000256" key="1">
    <source>
        <dbReference type="ARBA" id="ARBA00009995"/>
    </source>
</evidence>
<comment type="caution">
    <text evidence="6">The sequence shown here is derived from an EMBL/GenBank/DDBJ whole genome shotgun (WGS) entry which is preliminary data.</text>
</comment>
<keyword evidence="5" id="KW-1133">Transmembrane helix</keyword>
<comment type="catalytic activity">
    <reaction evidence="5">
        <text>glucuronate acceptor + UDP-alpha-D-glucuronate = acceptor beta-D-glucuronoside + UDP + H(+)</text>
        <dbReference type="Rhea" id="RHEA:21032"/>
        <dbReference type="ChEBI" id="CHEBI:15378"/>
        <dbReference type="ChEBI" id="CHEBI:58052"/>
        <dbReference type="ChEBI" id="CHEBI:58223"/>
        <dbReference type="ChEBI" id="CHEBI:132367"/>
        <dbReference type="ChEBI" id="CHEBI:132368"/>
        <dbReference type="EC" id="2.4.1.17"/>
    </reaction>
</comment>
<organism evidence="6 7">
    <name type="scientific">Orchesella dallaii</name>
    <dbReference type="NCBI Taxonomy" id="48710"/>
    <lineage>
        <taxon>Eukaryota</taxon>
        <taxon>Metazoa</taxon>
        <taxon>Ecdysozoa</taxon>
        <taxon>Arthropoda</taxon>
        <taxon>Hexapoda</taxon>
        <taxon>Collembola</taxon>
        <taxon>Entomobryomorpha</taxon>
        <taxon>Entomobryoidea</taxon>
        <taxon>Orchesellidae</taxon>
        <taxon>Orchesellinae</taxon>
        <taxon>Orchesella</taxon>
    </lineage>
</organism>
<dbReference type="EC" id="2.4.1.17" evidence="5"/>
<keyword evidence="5" id="KW-0472">Membrane</keyword>
<proteinExistence type="inferred from homology"/>
<dbReference type="PANTHER" id="PTHR48043:SF145">
    <property type="entry name" value="FI06409P-RELATED"/>
    <property type="match status" value="1"/>
</dbReference>
<dbReference type="Proteomes" id="UP001642540">
    <property type="component" value="Unassembled WGS sequence"/>
</dbReference>
<protein>
    <recommendedName>
        <fullName evidence="5">UDP-glucuronosyltransferase</fullName>
        <ecNumber evidence="5">2.4.1.17</ecNumber>
    </recommendedName>
</protein>
<gene>
    <name evidence="6" type="ORF">ODALV1_LOCUS20892</name>
</gene>
<dbReference type="EMBL" id="CAXLJM020000069">
    <property type="protein sequence ID" value="CAL8125213.1"/>
    <property type="molecule type" value="Genomic_DNA"/>
</dbReference>
<dbReference type="InterPro" id="IPR035595">
    <property type="entry name" value="UDP_glycos_trans_CS"/>
</dbReference>
<dbReference type="Pfam" id="PF00201">
    <property type="entry name" value="UDPGT"/>
    <property type="match status" value="1"/>
</dbReference>
<comment type="subcellular location">
    <subcellularLocation>
        <location evidence="5">Membrane</location>
        <topology evidence="5">Single-pass membrane protein</topology>
    </subcellularLocation>
</comment>
<evidence type="ECO:0000256" key="4">
    <source>
        <dbReference type="RuleBase" id="RU003718"/>
    </source>
</evidence>
<evidence type="ECO:0000256" key="3">
    <source>
        <dbReference type="ARBA" id="ARBA00022679"/>
    </source>
</evidence>
<dbReference type="InterPro" id="IPR050271">
    <property type="entry name" value="UDP-glycosyltransferase"/>
</dbReference>
<feature type="transmembrane region" description="Helical" evidence="5">
    <location>
        <begin position="414"/>
        <end position="434"/>
    </location>
</feature>
<sequence>MMPKNVNHLPPPNLVELRLQYGRIIPYMITYILPSAGVNMCVEFLNDTSNLEWVNSNKFDLVIIDALFNDCAYGLAHKWQAKTIVFGTTHVFDWFPDGFGFPDESSWIPSIHFSQELPLGFFGRVQASVSYLYCHLNKQFRGLPGLDIVLREKLNMPEMPAVSEMILNTSLLFLNTHFSEELARSLPPFVISIGGMHVSESVKPLPKEMEEFVRGSGNDGFIYVSFGSEADMSKSPEFIRKIFFSAVGKIKTRFLWRWDGERPAGMPKNVMTAKWMPQQDILGHPKIRGFITHGGLLSMQEAVYHGVPMIVFPVFAEQDYNAERLHRTGRGIRLDFGNLTEPQLEGAINRLLTDQSIKHEMKLTSERFKDRPSKPVDTALWWVNYILRHEDTSFLRPGRLASSLSWYQRRQLDVWAFLSFTILFLLYVITKSLLKLLSLCCGKRKATVGVTKTKKRN</sequence>
<reference evidence="6 7" key="1">
    <citation type="submission" date="2024-08" db="EMBL/GenBank/DDBJ databases">
        <authorList>
            <person name="Cucini C."/>
            <person name="Frati F."/>
        </authorList>
    </citation>
    <scope>NUCLEOTIDE SEQUENCE [LARGE SCALE GENOMIC DNA]</scope>
</reference>